<accession>A0ACB9L0W4</accession>
<name>A0ACB9L0W4_9MYRT</name>
<sequence>MIMTMDSATTLWGGIPLTVVGVAQASYFVWVSPRLSYTIRVVSVATNVLPDPTTTLIVLALVTATLYSSVLGLAITGSAAVVSRWDALAISGFILSLLWTLHTIKNTLRTIIAHVKYKIFAIDQSIPTLWAIGDTLKYLVVTIALGSALVPVITVLVVSVWLMRPVLRKLVKFLSSFSDPCYHVSTMLSKNGNRYGFVYAGAYNRGFVQPSRAAWQLLEGSEINELVELDVTGSFCLFSGLTGGTASSLVVRCWMQVTRQDHFPEISAFAQLIGYQMVMWAKASVSAYYIAYAKNSQSAQFETTVRARLEAMRKSQVTLFELELRNRQM</sequence>
<dbReference type="EMBL" id="CM042891">
    <property type="protein sequence ID" value="KAI4303183.1"/>
    <property type="molecule type" value="Genomic_DNA"/>
</dbReference>
<gene>
    <name evidence="1" type="ORF">MLD38_038845</name>
</gene>
<evidence type="ECO:0000313" key="2">
    <source>
        <dbReference type="Proteomes" id="UP001057402"/>
    </source>
</evidence>
<proteinExistence type="predicted"/>
<dbReference type="Proteomes" id="UP001057402">
    <property type="component" value="Chromosome 12"/>
</dbReference>
<evidence type="ECO:0000313" key="1">
    <source>
        <dbReference type="EMBL" id="KAI4303183.1"/>
    </source>
</evidence>
<protein>
    <submittedName>
        <fullName evidence="1">Uncharacterized protein</fullName>
    </submittedName>
</protein>
<comment type="caution">
    <text evidence="1">The sequence shown here is derived from an EMBL/GenBank/DDBJ whole genome shotgun (WGS) entry which is preliminary data.</text>
</comment>
<organism evidence="1 2">
    <name type="scientific">Melastoma candidum</name>
    <dbReference type="NCBI Taxonomy" id="119954"/>
    <lineage>
        <taxon>Eukaryota</taxon>
        <taxon>Viridiplantae</taxon>
        <taxon>Streptophyta</taxon>
        <taxon>Embryophyta</taxon>
        <taxon>Tracheophyta</taxon>
        <taxon>Spermatophyta</taxon>
        <taxon>Magnoliopsida</taxon>
        <taxon>eudicotyledons</taxon>
        <taxon>Gunneridae</taxon>
        <taxon>Pentapetalae</taxon>
        <taxon>rosids</taxon>
        <taxon>malvids</taxon>
        <taxon>Myrtales</taxon>
        <taxon>Melastomataceae</taxon>
        <taxon>Melastomatoideae</taxon>
        <taxon>Melastomateae</taxon>
        <taxon>Melastoma</taxon>
    </lineage>
</organism>
<keyword evidence="2" id="KW-1185">Reference proteome</keyword>
<reference evidence="2" key="1">
    <citation type="journal article" date="2023" name="Front. Plant Sci.">
        <title>Chromosomal-level genome assembly of Melastoma candidum provides insights into trichome evolution.</title>
        <authorList>
            <person name="Zhong Y."/>
            <person name="Wu W."/>
            <person name="Sun C."/>
            <person name="Zou P."/>
            <person name="Liu Y."/>
            <person name="Dai S."/>
            <person name="Zhou R."/>
        </authorList>
    </citation>
    <scope>NUCLEOTIDE SEQUENCE [LARGE SCALE GENOMIC DNA]</scope>
</reference>